<feature type="transmembrane region" description="Helical" evidence="6">
    <location>
        <begin position="97"/>
        <end position="118"/>
    </location>
</feature>
<comment type="subcellular location">
    <subcellularLocation>
        <location evidence="1">Cell membrane</location>
        <topology evidence="1">Multi-pass membrane protein</topology>
    </subcellularLocation>
</comment>
<feature type="transmembrane region" description="Helical" evidence="6">
    <location>
        <begin position="242"/>
        <end position="262"/>
    </location>
</feature>
<comment type="caution">
    <text evidence="7">The sequence shown here is derived from an EMBL/GenBank/DDBJ whole genome shotgun (WGS) entry which is preliminary data.</text>
</comment>
<organism evidence="7 8">
    <name type="scientific">Candidatus Sediminicultor quintus</name>
    <dbReference type="NCBI Taxonomy" id="1797291"/>
    <lineage>
        <taxon>Bacteria</taxon>
        <taxon>Pseudomonadati</taxon>
        <taxon>Atribacterota</taxon>
        <taxon>Candidatus Phoenicimicrobiia</taxon>
        <taxon>Candidatus Pheonicimicrobiales</taxon>
        <taxon>Candidatus Phoenicimicrobiaceae</taxon>
        <taxon>Candidatus Sediminicultor</taxon>
    </lineage>
</organism>
<feature type="transmembrane region" description="Helical" evidence="6">
    <location>
        <begin position="130"/>
        <end position="151"/>
    </location>
</feature>
<accession>A0A1F5A9Y5</accession>
<evidence type="ECO:0000313" key="7">
    <source>
        <dbReference type="EMBL" id="OGD15363.1"/>
    </source>
</evidence>
<gene>
    <name evidence="7" type="ORF">A2V47_07580</name>
</gene>
<feature type="transmembrane region" description="Helical" evidence="6">
    <location>
        <begin position="268"/>
        <end position="286"/>
    </location>
</feature>
<dbReference type="AlphaFoldDB" id="A0A1F5A9Y5"/>
<keyword evidence="4 6" id="KW-1133">Transmembrane helix</keyword>
<evidence type="ECO:0000313" key="8">
    <source>
        <dbReference type="Proteomes" id="UP000177701"/>
    </source>
</evidence>
<dbReference type="STRING" id="1797291.A2V47_07580"/>
<feature type="transmembrane region" description="Helical" evidence="6">
    <location>
        <begin position="44"/>
        <end position="63"/>
    </location>
</feature>
<keyword evidence="2" id="KW-1003">Cell membrane</keyword>
<evidence type="ECO:0000256" key="6">
    <source>
        <dbReference type="SAM" id="Phobius"/>
    </source>
</evidence>
<feature type="transmembrane region" description="Helical" evidence="6">
    <location>
        <begin position="12"/>
        <end position="38"/>
    </location>
</feature>
<feature type="transmembrane region" description="Helical" evidence="6">
    <location>
        <begin position="298"/>
        <end position="316"/>
    </location>
</feature>
<evidence type="ECO:0000256" key="2">
    <source>
        <dbReference type="ARBA" id="ARBA00022475"/>
    </source>
</evidence>
<evidence type="ECO:0000256" key="1">
    <source>
        <dbReference type="ARBA" id="ARBA00004651"/>
    </source>
</evidence>
<dbReference type="Proteomes" id="UP000177701">
    <property type="component" value="Unassembled WGS sequence"/>
</dbReference>
<proteinExistence type="predicted"/>
<dbReference type="PANTHER" id="PTHR32196:SF15">
    <property type="entry name" value="SUGAR ABC TRANSPORTER PERMEASE PROTEIN"/>
    <property type="match status" value="1"/>
</dbReference>
<sequence>MIEVIKKYLNMFGLPRLIITALFIGICITAIVIGLPVSLLASDVIRRFGMFGILALAMVPSIQSGTGPNFALPIGIICGLLGSLLTIEFGLTSPALGYGFISAVLISLPFAILSGWVYGILLNKIKGSEMLVATYTGFSIVSFMQIGWVTLPFTHPEMRWPIGQGLRVTVSLDSSFGEVLNRVWGFSISGVYIPTGLLLFFFGCCGLVWLFSRSKSGIEMNIAGANPKFAVASGINVDKNRVVGTILSTIIGAVGIIVYSLSFGYLQLYLAPLYMAFPAVAAVLIGGASTSKVKISHVLIGTFLFQGLLTVALPVANQMFPEGNLSEVLRMIVQNGIILYALTKMGGEYNGWS</sequence>
<keyword evidence="5 6" id="KW-0472">Membrane</keyword>
<protein>
    <submittedName>
        <fullName evidence="7">ABC transporter</fullName>
    </submittedName>
</protein>
<evidence type="ECO:0000256" key="3">
    <source>
        <dbReference type="ARBA" id="ARBA00022692"/>
    </source>
</evidence>
<evidence type="ECO:0000256" key="4">
    <source>
        <dbReference type="ARBA" id="ARBA00022989"/>
    </source>
</evidence>
<reference evidence="7 8" key="1">
    <citation type="journal article" date="2016" name="Nat. Commun.">
        <title>Thousands of microbial genomes shed light on interconnected biogeochemical processes in an aquifer system.</title>
        <authorList>
            <person name="Anantharaman K."/>
            <person name="Brown C.T."/>
            <person name="Hug L.A."/>
            <person name="Sharon I."/>
            <person name="Castelle C.J."/>
            <person name="Probst A.J."/>
            <person name="Thomas B.C."/>
            <person name="Singh A."/>
            <person name="Wilkins M.J."/>
            <person name="Karaoz U."/>
            <person name="Brodie E.L."/>
            <person name="Williams K.H."/>
            <person name="Hubbard S.S."/>
            <person name="Banfield J.F."/>
        </authorList>
    </citation>
    <scope>NUCLEOTIDE SEQUENCE [LARGE SCALE GENOMIC DNA]</scope>
</reference>
<evidence type="ECO:0000256" key="5">
    <source>
        <dbReference type="ARBA" id="ARBA00023136"/>
    </source>
</evidence>
<dbReference type="PANTHER" id="PTHR32196">
    <property type="entry name" value="ABC TRANSPORTER PERMEASE PROTEIN YPHD-RELATED-RELATED"/>
    <property type="match status" value="1"/>
</dbReference>
<dbReference type="GO" id="GO:0005886">
    <property type="term" value="C:plasma membrane"/>
    <property type="evidence" value="ECO:0007669"/>
    <property type="project" value="UniProtKB-SubCell"/>
</dbReference>
<name>A0A1F5A9Y5_9BACT</name>
<keyword evidence="3 6" id="KW-0812">Transmembrane</keyword>
<feature type="transmembrane region" description="Helical" evidence="6">
    <location>
        <begin position="191"/>
        <end position="211"/>
    </location>
</feature>
<dbReference type="EMBL" id="MEYH01000058">
    <property type="protein sequence ID" value="OGD15363.1"/>
    <property type="molecule type" value="Genomic_DNA"/>
</dbReference>
<dbReference type="GO" id="GO:0022857">
    <property type="term" value="F:transmembrane transporter activity"/>
    <property type="evidence" value="ECO:0007669"/>
    <property type="project" value="InterPro"/>
</dbReference>
<dbReference type="Pfam" id="PF02653">
    <property type="entry name" value="BPD_transp_2"/>
    <property type="match status" value="1"/>
</dbReference>
<feature type="transmembrane region" description="Helical" evidence="6">
    <location>
        <begin position="70"/>
        <end position="91"/>
    </location>
</feature>
<dbReference type="InterPro" id="IPR001851">
    <property type="entry name" value="ABC_transp_permease"/>
</dbReference>